<evidence type="ECO:0000313" key="3">
    <source>
        <dbReference type="Proteomes" id="UP001500235"/>
    </source>
</evidence>
<protein>
    <recommendedName>
        <fullName evidence="1">PilZ domain-containing protein</fullName>
    </recommendedName>
</protein>
<reference evidence="3" key="1">
    <citation type="journal article" date="2019" name="Int. J. Syst. Evol. Microbiol.">
        <title>The Global Catalogue of Microorganisms (GCM) 10K type strain sequencing project: providing services to taxonomists for standard genome sequencing and annotation.</title>
        <authorList>
            <consortium name="The Broad Institute Genomics Platform"/>
            <consortium name="The Broad Institute Genome Sequencing Center for Infectious Disease"/>
            <person name="Wu L."/>
            <person name="Ma J."/>
        </authorList>
    </citation>
    <scope>NUCLEOTIDE SEQUENCE [LARGE SCALE GENOMIC DNA]</scope>
    <source>
        <strain evidence="3">JCM 17563</strain>
    </source>
</reference>
<dbReference type="EMBL" id="BAABBQ010000001">
    <property type="protein sequence ID" value="GAA4024672.1"/>
    <property type="molecule type" value="Genomic_DNA"/>
</dbReference>
<dbReference type="RefSeq" id="WP_344707914.1">
    <property type="nucleotide sequence ID" value="NZ_BAABBQ010000001.1"/>
</dbReference>
<organism evidence="2 3">
    <name type="scientific">Sphingomonas swuensis</name>
    <dbReference type="NCBI Taxonomy" id="977800"/>
    <lineage>
        <taxon>Bacteria</taxon>
        <taxon>Pseudomonadati</taxon>
        <taxon>Pseudomonadota</taxon>
        <taxon>Alphaproteobacteria</taxon>
        <taxon>Sphingomonadales</taxon>
        <taxon>Sphingomonadaceae</taxon>
        <taxon>Sphingomonas</taxon>
    </lineage>
</organism>
<accession>A0ABP7TFB7</accession>
<dbReference type="Pfam" id="PF07238">
    <property type="entry name" value="PilZ"/>
    <property type="match status" value="1"/>
</dbReference>
<proteinExistence type="predicted"/>
<gene>
    <name evidence="2" type="ORF">GCM10022280_26950</name>
</gene>
<dbReference type="Proteomes" id="UP001500235">
    <property type="component" value="Unassembled WGS sequence"/>
</dbReference>
<dbReference type="Gene3D" id="2.40.10.220">
    <property type="entry name" value="predicted glycosyltransferase like domains"/>
    <property type="match status" value="1"/>
</dbReference>
<dbReference type="SUPFAM" id="SSF141371">
    <property type="entry name" value="PilZ domain-like"/>
    <property type="match status" value="1"/>
</dbReference>
<dbReference type="InterPro" id="IPR009875">
    <property type="entry name" value="PilZ_domain"/>
</dbReference>
<keyword evidence="3" id="KW-1185">Reference proteome</keyword>
<sequence length="122" mass="12856">MSAFGRAGGGGRRLSRRQSAPLVATISTLSATAHGTLMDLSANGARIRTKPPGVGREVVLIVAGLKVHGTVCWTTGDQCGLVFSEPLTIMEVRHLLHEAAIDGAMKAEVRDARAEWLGGKPR</sequence>
<feature type="domain" description="PilZ" evidence="1">
    <location>
        <begin position="12"/>
        <end position="95"/>
    </location>
</feature>
<name>A0ABP7TFB7_9SPHN</name>
<comment type="caution">
    <text evidence="2">The sequence shown here is derived from an EMBL/GenBank/DDBJ whole genome shotgun (WGS) entry which is preliminary data.</text>
</comment>
<evidence type="ECO:0000259" key="1">
    <source>
        <dbReference type="Pfam" id="PF07238"/>
    </source>
</evidence>
<evidence type="ECO:0000313" key="2">
    <source>
        <dbReference type="EMBL" id="GAA4024672.1"/>
    </source>
</evidence>